<evidence type="ECO:0000313" key="5">
    <source>
        <dbReference type="EMBL" id="RHN77564.1"/>
    </source>
</evidence>
<dbReference type="SUPFAM" id="SSF54518">
    <property type="entry name" value="Tubby C-terminal domain-like"/>
    <property type="match status" value="1"/>
</dbReference>
<keyword evidence="3" id="KW-0472">Membrane</keyword>
<dbReference type="Gene3D" id="3.20.90.10">
    <property type="entry name" value="Tubby Protein, Chain A"/>
    <property type="match status" value="1"/>
</dbReference>
<feature type="compositionally biased region" description="Low complexity" evidence="2">
    <location>
        <begin position="43"/>
        <end position="66"/>
    </location>
</feature>
<evidence type="ECO:0000256" key="1">
    <source>
        <dbReference type="ARBA" id="ARBA00007129"/>
    </source>
</evidence>
<dbReference type="InterPro" id="IPR025659">
    <property type="entry name" value="Tubby-like_C"/>
</dbReference>
<dbReference type="AlphaFoldDB" id="A0A396JK47"/>
<evidence type="ECO:0000256" key="2">
    <source>
        <dbReference type="SAM" id="MobiDB-lite"/>
    </source>
</evidence>
<protein>
    <submittedName>
        <fullName evidence="5">Putative transcription factor TUBBY family</fullName>
    </submittedName>
</protein>
<dbReference type="PANTHER" id="PTHR16517">
    <property type="entry name" value="TUBBY-RELATED"/>
    <property type="match status" value="1"/>
</dbReference>
<keyword evidence="3" id="KW-0812">Transmembrane</keyword>
<feature type="transmembrane region" description="Helical" evidence="3">
    <location>
        <begin position="135"/>
        <end position="157"/>
    </location>
</feature>
<evidence type="ECO:0000259" key="4">
    <source>
        <dbReference type="Pfam" id="PF01167"/>
    </source>
</evidence>
<dbReference type="Pfam" id="PF01167">
    <property type="entry name" value="Tub"/>
    <property type="match status" value="1"/>
</dbReference>
<feature type="region of interest" description="Disordered" evidence="2">
    <location>
        <begin position="28"/>
        <end position="66"/>
    </location>
</feature>
<name>A0A396JK47_MEDTR</name>
<dbReference type="PRINTS" id="PR01573">
    <property type="entry name" value="SUPERTUBBY"/>
</dbReference>
<accession>A0A396JK47</accession>
<reference evidence="5" key="1">
    <citation type="journal article" date="2018" name="Nat. Plants">
        <title>Whole-genome landscape of Medicago truncatula symbiotic genes.</title>
        <authorList>
            <person name="Pecrix Y."/>
            <person name="Gamas P."/>
            <person name="Carrere S."/>
        </authorList>
    </citation>
    <scope>NUCLEOTIDE SEQUENCE</scope>
    <source>
        <tissue evidence="5">Leaves</tissue>
    </source>
</reference>
<proteinExistence type="inferred from homology"/>
<comment type="caution">
    <text evidence="5">The sequence shown here is derived from an EMBL/GenBank/DDBJ whole genome shotgun (WGS) entry which is preliminary data.</text>
</comment>
<dbReference type="EMBL" id="PSQE01000001">
    <property type="protein sequence ID" value="RHN77564.1"/>
    <property type="molecule type" value="Genomic_DNA"/>
</dbReference>
<comment type="similarity">
    <text evidence="1">Belongs to the TUB family.</text>
</comment>
<evidence type="ECO:0000256" key="3">
    <source>
        <dbReference type="SAM" id="Phobius"/>
    </source>
</evidence>
<organism evidence="5">
    <name type="scientific">Medicago truncatula</name>
    <name type="common">Barrel medic</name>
    <name type="synonym">Medicago tribuloides</name>
    <dbReference type="NCBI Taxonomy" id="3880"/>
    <lineage>
        <taxon>Eukaryota</taxon>
        <taxon>Viridiplantae</taxon>
        <taxon>Streptophyta</taxon>
        <taxon>Embryophyta</taxon>
        <taxon>Tracheophyta</taxon>
        <taxon>Spermatophyta</taxon>
        <taxon>Magnoliopsida</taxon>
        <taxon>eudicotyledons</taxon>
        <taxon>Gunneridae</taxon>
        <taxon>Pentapetalae</taxon>
        <taxon>rosids</taxon>
        <taxon>fabids</taxon>
        <taxon>Fabales</taxon>
        <taxon>Fabaceae</taxon>
        <taxon>Papilionoideae</taxon>
        <taxon>50 kb inversion clade</taxon>
        <taxon>NPAAA clade</taxon>
        <taxon>Hologalegina</taxon>
        <taxon>IRL clade</taxon>
        <taxon>Trifolieae</taxon>
        <taxon>Medicago</taxon>
    </lineage>
</organism>
<dbReference type="InterPro" id="IPR000007">
    <property type="entry name" value="Tubby_C"/>
</dbReference>
<dbReference type="PANTHER" id="PTHR16517:SF104">
    <property type="entry name" value="TUBBY-LIKE F-BOX PROTEIN 6"/>
    <property type="match status" value="1"/>
</dbReference>
<dbReference type="Gramene" id="rna1031">
    <property type="protein sequence ID" value="RHN77564.1"/>
    <property type="gene ID" value="gene1031"/>
</dbReference>
<feature type="domain" description="Tubby C-terminal" evidence="4">
    <location>
        <begin position="112"/>
        <end position="219"/>
    </location>
</feature>
<keyword evidence="3" id="KW-1133">Transmembrane helix</keyword>
<sequence length="224" mass="24839">MPFKSIVREIKEMKEGIGNMYIRDVETKHTHRHGKSHIAPECSSPISLSAPTTPSSSSSSSSSSEVEASETTWPSLRALVACASVCRLWRDITKGVVKTLEQCGWITFPISLKQPCPRDNPIQCFIKRERATSTYSLYLGLSPGKIVLFLVMSKLLLAAKKIRRATCTNFLISLVSDDFSRANNTYIGKLRSNFLGTKFTILDGHPPHVSSLPSSCKLQQKVHI</sequence>
<dbReference type="Proteomes" id="UP000265566">
    <property type="component" value="Chromosome 1"/>
</dbReference>
<gene>
    <name evidence="5" type="ORF">MtrunA17_Chr1g0156151</name>
</gene>